<dbReference type="AlphaFoldDB" id="A0A8S3TAQ2"/>
<dbReference type="Proteomes" id="UP000683360">
    <property type="component" value="Unassembled WGS sequence"/>
</dbReference>
<dbReference type="InterPro" id="IPR036179">
    <property type="entry name" value="Ig-like_dom_sf"/>
</dbReference>
<dbReference type="SUPFAM" id="SSF48726">
    <property type="entry name" value="Immunoglobulin"/>
    <property type="match status" value="2"/>
</dbReference>
<dbReference type="Gene3D" id="2.60.40.10">
    <property type="entry name" value="Immunoglobulins"/>
    <property type="match status" value="1"/>
</dbReference>
<dbReference type="PROSITE" id="PS50835">
    <property type="entry name" value="IG_LIKE"/>
    <property type="match status" value="1"/>
</dbReference>
<organism evidence="2 3">
    <name type="scientific">Mytilus edulis</name>
    <name type="common">Blue mussel</name>
    <dbReference type="NCBI Taxonomy" id="6550"/>
    <lineage>
        <taxon>Eukaryota</taxon>
        <taxon>Metazoa</taxon>
        <taxon>Spiralia</taxon>
        <taxon>Lophotrochozoa</taxon>
        <taxon>Mollusca</taxon>
        <taxon>Bivalvia</taxon>
        <taxon>Autobranchia</taxon>
        <taxon>Pteriomorphia</taxon>
        <taxon>Mytilida</taxon>
        <taxon>Mytiloidea</taxon>
        <taxon>Mytilidae</taxon>
        <taxon>Mytilinae</taxon>
        <taxon>Mytilus</taxon>
    </lineage>
</organism>
<dbReference type="InterPro" id="IPR007110">
    <property type="entry name" value="Ig-like_dom"/>
</dbReference>
<protein>
    <recommendedName>
        <fullName evidence="1">Ig-like domain-containing protein</fullName>
    </recommendedName>
</protein>
<reference evidence="2" key="1">
    <citation type="submission" date="2021-03" db="EMBL/GenBank/DDBJ databases">
        <authorList>
            <person name="Bekaert M."/>
        </authorList>
    </citation>
    <scope>NUCLEOTIDE SEQUENCE</scope>
</reference>
<dbReference type="EMBL" id="CAJPWZ010001980">
    <property type="protein sequence ID" value="CAG2227890.1"/>
    <property type="molecule type" value="Genomic_DNA"/>
</dbReference>
<feature type="domain" description="Ig-like" evidence="1">
    <location>
        <begin position="82"/>
        <end position="164"/>
    </location>
</feature>
<comment type="caution">
    <text evidence="2">The sequence shown here is derived from an EMBL/GenBank/DDBJ whole genome shotgun (WGS) entry which is preliminary data.</text>
</comment>
<dbReference type="InterPro" id="IPR013783">
    <property type="entry name" value="Ig-like_fold"/>
</dbReference>
<evidence type="ECO:0000259" key="1">
    <source>
        <dbReference type="PROSITE" id="PS50835"/>
    </source>
</evidence>
<accession>A0A8S3TAQ2</accession>
<gene>
    <name evidence="2" type="ORF">MEDL_40872</name>
</gene>
<sequence>MSTSHAVLWFGPDNLVSYTRNREINRNIQKQNRIGIVGNTTVGEYNLYIKNLSRIDDGLYRCTSVINGRSVKADFMVKILQPDVIIDPIVSCNASNDINLTCIINTNDTYLWQNTWKHYINNVFIRSYSGSDSSMVSVWTIRYCDYQNAGEYVCSWTYNQTEVTATSVVVVYGRPIISFKEMNLNEETWILSIYFFTSSLPIEVDWFINDQYIHKNNSSIDIANVTMICYEKNISTAGYRSDFRLTNLNERQVKINCIIKNQYGSVDKSFEGIRSAKTNGIGSTYVNFPTTTGSTVAKHIRPKGDVFEEYLKY</sequence>
<evidence type="ECO:0000313" key="2">
    <source>
        <dbReference type="EMBL" id="CAG2227890.1"/>
    </source>
</evidence>
<name>A0A8S3TAQ2_MYTED</name>
<dbReference type="OrthoDB" id="10028801at2759"/>
<keyword evidence="3" id="KW-1185">Reference proteome</keyword>
<proteinExistence type="predicted"/>
<evidence type="ECO:0000313" key="3">
    <source>
        <dbReference type="Proteomes" id="UP000683360"/>
    </source>
</evidence>